<comment type="caution">
    <text evidence="1">The sequence shown here is derived from an EMBL/GenBank/DDBJ whole genome shotgun (WGS) entry which is preliminary data.</text>
</comment>
<organism evidence="1 2">
    <name type="scientific">Streptomyces viridochromogenes</name>
    <dbReference type="NCBI Taxonomy" id="1938"/>
    <lineage>
        <taxon>Bacteria</taxon>
        <taxon>Bacillati</taxon>
        <taxon>Actinomycetota</taxon>
        <taxon>Actinomycetes</taxon>
        <taxon>Kitasatosporales</taxon>
        <taxon>Streptomycetaceae</taxon>
        <taxon>Streptomyces</taxon>
    </lineage>
</organism>
<dbReference type="AlphaFoldDB" id="A0A0L8J1W1"/>
<sequence>MPGMSPTPELTQRTLTARGFRGFVPFRELPGSNVPTGHGIYVVMRTDTSPPSFLPTSPAGHLKGRDPSVTADKLGDAWVDGATVVYIGKAAGQDGLNQRLADYRRHGTGLLAGHWGGRYIWQLADSDALLVAWRPMTEEDPGEAEQDLIDEFKELHGGALPFANLRNNARKTPETGAGID</sequence>
<evidence type="ECO:0000313" key="2">
    <source>
        <dbReference type="Proteomes" id="UP000037023"/>
    </source>
</evidence>
<evidence type="ECO:0000313" key="1">
    <source>
        <dbReference type="EMBL" id="KOG07449.1"/>
    </source>
</evidence>
<dbReference type="Proteomes" id="UP000037023">
    <property type="component" value="Unassembled WGS sequence"/>
</dbReference>
<protein>
    <recommendedName>
        <fullName evidence="3">GIY-YIG nuclease family protein</fullName>
    </recommendedName>
</protein>
<proteinExistence type="predicted"/>
<gene>
    <name evidence="1" type="ORF">ADK34_40290</name>
</gene>
<accession>A0A0L8J1W1</accession>
<dbReference type="PATRIC" id="fig|1938.6.peg.8676"/>
<dbReference type="OrthoDB" id="7505417at2"/>
<name>A0A0L8J1W1_STRVR</name>
<reference evidence="1 2" key="1">
    <citation type="submission" date="2015-06" db="EMBL/GenBank/DDBJ databases">
        <authorList>
            <person name="Hoefler B.C."/>
            <person name="Straight P.D."/>
        </authorList>
    </citation>
    <scope>NUCLEOTIDE SEQUENCE [LARGE SCALE GENOMIC DNA]</scope>
    <source>
        <strain evidence="1 2">NRRL 3427</strain>
    </source>
</reference>
<evidence type="ECO:0008006" key="3">
    <source>
        <dbReference type="Google" id="ProtNLM"/>
    </source>
</evidence>
<dbReference type="EMBL" id="LGUP01000414">
    <property type="protein sequence ID" value="KOG07449.1"/>
    <property type="molecule type" value="Genomic_DNA"/>
</dbReference>